<protein>
    <recommendedName>
        <fullName evidence="3">Beta-mannosidase-like galactose-binding domain-containing protein</fullName>
    </recommendedName>
</protein>
<dbReference type="Gene3D" id="2.60.120.260">
    <property type="entry name" value="Galactose-binding domain-like"/>
    <property type="match status" value="1"/>
</dbReference>
<evidence type="ECO:0000256" key="1">
    <source>
        <dbReference type="ARBA" id="ARBA00022801"/>
    </source>
</evidence>
<keyword evidence="5" id="KW-1185">Reference proteome</keyword>
<dbReference type="InterPro" id="IPR017853">
    <property type="entry name" value="GH"/>
</dbReference>
<dbReference type="RefSeq" id="WP_239266048.1">
    <property type="nucleotide sequence ID" value="NZ_JAKRCV010000070.1"/>
</dbReference>
<evidence type="ECO:0000313" key="4">
    <source>
        <dbReference type="EMBL" id="MCG7323346.1"/>
    </source>
</evidence>
<feature type="domain" description="Beta-mannosidase-like galactose-binding" evidence="3">
    <location>
        <begin position="63"/>
        <end position="180"/>
    </location>
</feature>
<keyword evidence="2" id="KW-0326">Glycosidase</keyword>
<organism evidence="4 5">
    <name type="scientific">Arsenicicoccus bolidensis</name>
    <dbReference type="NCBI Taxonomy" id="229480"/>
    <lineage>
        <taxon>Bacteria</taxon>
        <taxon>Bacillati</taxon>
        <taxon>Actinomycetota</taxon>
        <taxon>Actinomycetes</taxon>
        <taxon>Micrococcales</taxon>
        <taxon>Intrasporangiaceae</taxon>
        <taxon>Arsenicicoccus</taxon>
    </lineage>
</organism>
<evidence type="ECO:0000256" key="2">
    <source>
        <dbReference type="ARBA" id="ARBA00023295"/>
    </source>
</evidence>
<proteinExistence type="predicted"/>
<evidence type="ECO:0000259" key="3">
    <source>
        <dbReference type="Pfam" id="PF22666"/>
    </source>
</evidence>
<reference evidence="4 5" key="1">
    <citation type="submission" date="2022-02" db="EMBL/GenBank/DDBJ databases">
        <title>Uncovering new skin microbiome diversity through culturing and metagenomics.</title>
        <authorList>
            <person name="Conlan S."/>
            <person name="Deming C."/>
            <person name="Nisc Comparative Sequencing Program N."/>
            <person name="Segre J.A."/>
        </authorList>
    </citation>
    <scope>NUCLEOTIDE SEQUENCE [LARGE SCALE GENOMIC DNA]</scope>
    <source>
        <strain evidence="4 5">ACRQZ</strain>
    </source>
</reference>
<dbReference type="PANTHER" id="PTHR43730">
    <property type="entry name" value="BETA-MANNOSIDASE"/>
    <property type="match status" value="1"/>
</dbReference>
<dbReference type="Gene3D" id="3.20.20.80">
    <property type="entry name" value="Glycosidases"/>
    <property type="match status" value="1"/>
</dbReference>
<dbReference type="Proteomes" id="UP001521931">
    <property type="component" value="Unassembled WGS sequence"/>
</dbReference>
<dbReference type="InterPro" id="IPR054593">
    <property type="entry name" value="Beta-mannosidase-like_N2"/>
</dbReference>
<dbReference type="Pfam" id="PF22666">
    <property type="entry name" value="Glyco_hydro_2_N2"/>
    <property type="match status" value="1"/>
</dbReference>
<dbReference type="SUPFAM" id="SSF49785">
    <property type="entry name" value="Galactose-binding domain-like"/>
    <property type="match status" value="1"/>
</dbReference>
<sequence length="777" mass="84140">MTVLAAGADPVEIRWQVRRFDPGEQPGPGSWPQDGWVAAVVPGSLAASAAVVEAYGVPALAEADHSTWWLRGNVILDQPLPRARLVLDRIATHADVYLDGQRILRSDNAFRRHVIDLGALTAGPHEIAVRIASFGETPVPRKPRPRWRSSLLPDPSLRWRRTPLLGRIPTWEGVLPPVGILGEAGLRARPRAEVVSIRTQVEPAPDGWTARLALHVRAAEPLPVEVTLDGERLTAEPTLEDDGAWHLRLSHDVGVVSGDDGATLWWPHTHGLPRLRRLHVRVGGETVLDRRIGFSHIRARREDDRFAIAVNGVDVFVRGVVWATTDPLGWTSDPAEVARDLDALVAAGINLVRIPGTGTYADQVLRELAAERGLLVWQDAMLATFDPPEDEAWLAELEAELRDQLGAWGGWPHLAVVCGGTETEQQPTLMGLPPERRRMTALHDLLPRLADELVPGAIHVTSSPSGGPRPVSIEHGVSHYFGVGAYLRPLEDARTARVSFASEALAFAIPPDPSTMAELDDLGLLQAPDDRGRGSAWRRAAPHDRGTSWDFVDVTDHYVRAWIGRDLGDTDADTDMDAATRGLTVEGWEDLQRRTVARVMTESFAWWRSSLTPTGGAIVLAHRDLAPGPGWGLIDVIGAPKAPLLALPEVLAPVALLLLDRGLDGVLLEAVNDTGRPVRGTLRLEALDLEGDAVLDAELELAVPARGHAQVEVEEALGGFRDLGWAWGFASAPAYSAVRAAWVTDGAGEVRATRPLLPPTIPTPTIPAQVVAPTTTD</sequence>
<dbReference type="InterPro" id="IPR008979">
    <property type="entry name" value="Galactose-bd-like_sf"/>
</dbReference>
<name>A0ABS9Q644_9MICO</name>
<accession>A0ABS9Q644</accession>
<evidence type="ECO:0000313" key="5">
    <source>
        <dbReference type="Proteomes" id="UP001521931"/>
    </source>
</evidence>
<dbReference type="EMBL" id="JAKRCV010000070">
    <property type="protein sequence ID" value="MCG7323346.1"/>
    <property type="molecule type" value="Genomic_DNA"/>
</dbReference>
<keyword evidence="1" id="KW-0378">Hydrolase</keyword>
<dbReference type="SUPFAM" id="SSF51445">
    <property type="entry name" value="(Trans)glycosidases"/>
    <property type="match status" value="1"/>
</dbReference>
<comment type="caution">
    <text evidence="4">The sequence shown here is derived from an EMBL/GenBank/DDBJ whole genome shotgun (WGS) entry which is preliminary data.</text>
</comment>
<dbReference type="InterPro" id="IPR050887">
    <property type="entry name" value="Beta-mannosidase_GH2"/>
</dbReference>
<gene>
    <name evidence="4" type="ORF">MHL29_15805</name>
</gene>
<dbReference type="PANTHER" id="PTHR43730:SF1">
    <property type="entry name" value="BETA-MANNOSIDASE"/>
    <property type="match status" value="1"/>
</dbReference>